<dbReference type="InterPro" id="IPR002999">
    <property type="entry name" value="Tudor"/>
</dbReference>
<evidence type="ECO:0000256" key="5">
    <source>
        <dbReference type="SAM" id="MobiDB-lite"/>
    </source>
</evidence>
<evidence type="ECO:0000256" key="2">
    <source>
        <dbReference type="ARBA" id="ARBA00022771"/>
    </source>
</evidence>
<dbReference type="CDD" id="cd20417">
    <property type="entry name" value="Tudor_TDRD4_rpt4"/>
    <property type="match status" value="1"/>
</dbReference>
<dbReference type="Gene3D" id="3.30.40.10">
    <property type="entry name" value="Zinc/RING finger domain, C3HC4 (zinc finger)"/>
    <property type="match status" value="1"/>
</dbReference>
<feature type="compositionally biased region" description="Polar residues" evidence="5">
    <location>
        <begin position="539"/>
        <end position="553"/>
    </location>
</feature>
<dbReference type="SUPFAM" id="SSF50960">
    <property type="entry name" value="TolB, C-terminal domain"/>
    <property type="match status" value="1"/>
</dbReference>
<gene>
    <name evidence="8" type="ORF">JZ751_025522</name>
</gene>
<keyword evidence="3" id="KW-0862">Zinc</keyword>
<keyword evidence="2 4" id="KW-0863">Zinc-finger</keyword>
<feature type="domain" description="RING-type" evidence="6">
    <location>
        <begin position="63"/>
        <end position="111"/>
    </location>
</feature>
<dbReference type="SUPFAM" id="SSF57850">
    <property type="entry name" value="RING/U-box"/>
    <property type="match status" value="1"/>
</dbReference>
<dbReference type="GO" id="GO:0008270">
    <property type="term" value="F:zinc ion binding"/>
    <property type="evidence" value="ECO:0007669"/>
    <property type="project" value="UniProtKB-KW"/>
</dbReference>
<feature type="compositionally biased region" description="Basic and acidic residues" evidence="5">
    <location>
        <begin position="1717"/>
        <end position="1729"/>
    </location>
</feature>
<dbReference type="Pfam" id="PF00567">
    <property type="entry name" value="TUDOR"/>
    <property type="match status" value="2"/>
</dbReference>
<dbReference type="InterPro" id="IPR001841">
    <property type="entry name" value="Znf_RING"/>
</dbReference>
<evidence type="ECO:0000259" key="6">
    <source>
        <dbReference type="PROSITE" id="PS50089"/>
    </source>
</evidence>
<evidence type="ECO:0000256" key="4">
    <source>
        <dbReference type="PROSITE-ProRule" id="PRU00175"/>
    </source>
</evidence>
<feature type="domain" description="Tudor" evidence="7">
    <location>
        <begin position="1851"/>
        <end position="1908"/>
    </location>
</feature>
<dbReference type="PROSITE" id="PS50089">
    <property type="entry name" value="ZF_RING_2"/>
    <property type="match status" value="1"/>
</dbReference>
<dbReference type="SMART" id="SM00333">
    <property type="entry name" value="TUDOR"/>
    <property type="match status" value="4"/>
</dbReference>
<dbReference type="InterPro" id="IPR013083">
    <property type="entry name" value="Znf_RING/FYVE/PHD"/>
</dbReference>
<dbReference type="CDD" id="cd16449">
    <property type="entry name" value="RING-HC"/>
    <property type="match status" value="1"/>
</dbReference>
<dbReference type="Gene3D" id="2.40.50.90">
    <property type="match status" value="4"/>
</dbReference>
<evidence type="ECO:0000313" key="9">
    <source>
        <dbReference type="Proteomes" id="UP000824540"/>
    </source>
</evidence>
<feature type="compositionally biased region" description="Pro residues" evidence="5">
    <location>
        <begin position="1744"/>
        <end position="1757"/>
    </location>
</feature>
<feature type="region of interest" description="Disordered" evidence="5">
    <location>
        <begin position="528"/>
        <end position="585"/>
    </location>
</feature>
<accession>A0A8T2MWL1</accession>
<dbReference type="InterPro" id="IPR035437">
    <property type="entry name" value="SNase_OB-fold_sf"/>
</dbReference>
<keyword evidence="9" id="KW-1185">Reference proteome</keyword>
<dbReference type="SMART" id="SM00184">
    <property type="entry name" value="RING"/>
    <property type="match status" value="1"/>
</dbReference>
<feature type="domain" description="Tudor" evidence="7">
    <location>
        <begin position="1253"/>
        <end position="1331"/>
    </location>
</feature>
<dbReference type="SUPFAM" id="SSF69322">
    <property type="entry name" value="Tricorn protease domain 2"/>
    <property type="match status" value="1"/>
</dbReference>
<proteinExistence type="predicted"/>
<dbReference type="SUPFAM" id="SSF63748">
    <property type="entry name" value="Tudor/PWWP/MBT"/>
    <property type="match status" value="3"/>
</dbReference>
<feature type="region of interest" description="Disordered" evidence="5">
    <location>
        <begin position="274"/>
        <end position="361"/>
    </location>
</feature>
<dbReference type="PROSITE" id="PS00518">
    <property type="entry name" value="ZF_RING_1"/>
    <property type="match status" value="1"/>
</dbReference>
<feature type="region of interest" description="Disordered" evidence="5">
    <location>
        <begin position="1712"/>
        <end position="1760"/>
    </location>
</feature>
<dbReference type="PANTHER" id="PTHR16442:SF1">
    <property type="entry name" value="RING FINGER PROTEIN 17"/>
    <property type="match status" value="1"/>
</dbReference>
<evidence type="ECO:0000256" key="3">
    <source>
        <dbReference type="ARBA" id="ARBA00022833"/>
    </source>
</evidence>
<feature type="region of interest" description="Disordered" evidence="5">
    <location>
        <begin position="683"/>
        <end position="702"/>
    </location>
</feature>
<dbReference type="OrthoDB" id="5800423at2759"/>
<dbReference type="EMBL" id="JAFBMS010000623">
    <property type="protein sequence ID" value="KAG9330401.1"/>
    <property type="molecule type" value="Genomic_DNA"/>
</dbReference>
<evidence type="ECO:0000313" key="8">
    <source>
        <dbReference type="EMBL" id="KAG9330401.1"/>
    </source>
</evidence>
<dbReference type="InterPro" id="IPR017907">
    <property type="entry name" value="Znf_RING_CS"/>
</dbReference>
<dbReference type="PANTHER" id="PTHR16442">
    <property type="entry name" value="RING FINGER PROTEIN 17"/>
    <property type="match status" value="1"/>
</dbReference>
<evidence type="ECO:0000256" key="1">
    <source>
        <dbReference type="ARBA" id="ARBA00022723"/>
    </source>
</evidence>
<organism evidence="8 9">
    <name type="scientific">Albula glossodonta</name>
    <name type="common">roundjaw bonefish</name>
    <dbReference type="NCBI Taxonomy" id="121402"/>
    <lineage>
        <taxon>Eukaryota</taxon>
        <taxon>Metazoa</taxon>
        <taxon>Chordata</taxon>
        <taxon>Craniata</taxon>
        <taxon>Vertebrata</taxon>
        <taxon>Euteleostomi</taxon>
        <taxon>Actinopterygii</taxon>
        <taxon>Neopterygii</taxon>
        <taxon>Teleostei</taxon>
        <taxon>Albuliformes</taxon>
        <taxon>Albulidae</taxon>
        <taxon>Albula</taxon>
    </lineage>
</organism>
<feature type="region of interest" description="Disordered" evidence="5">
    <location>
        <begin position="1445"/>
        <end position="1491"/>
    </location>
</feature>
<evidence type="ECO:0008006" key="10">
    <source>
        <dbReference type="Google" id="ProtNLM"/>
    </source>
</evidence>
<sequence length="2696" mass="299920">MAPLTPPPRSMQTGLSLQIKRARFLRTALCLQATSQLRPLRKIPVILIVKMSDRNDSQSSVLCGTCGLAFTLPEDEVDGNLPHLLLCGHVFCTACLRALEFEGIIMCPECKVRFIHLSTLTKRPSHLRACPSPAYTYQTPITPESLSLTCPHLPNAQPVPHLPTLTKCPSHLRACPSPAYTYQTTITPESLSLTCLQLTNAQPVPHLPTLTKHPSHLRACPSPAYTYQTPITPESQSLSPWGLCVESCLSEDGVEGLQVDSRIIGLIYTAKMNLRRNTDQPKPSHTPNPHTPQTSLPNPHTTQTSLPNPHTPQTSLPNPHTPHFVETVAVIGPGVVNPGPPPSPQRKSQNRYPYDTPDTDAENGLEEALWQAAENLSQLESIHQTLVDGIQVQVKKEKNRLLKELDEVMDIASSLLHRRRGALLSELSDLEQFFLASRQTLEQVQERKTVLSTAMQQAKQVQQHPSLGSYCELDKVLETLQAPVEVQSYDLGCLSQGCGLSCTLRKEELVQSLKTCLKFTIGNPLSLTGEEPGVAGPPQQATEWKTWRSSVSPQDRRARKHTPSAATEWKQASPGVRPAAQASSCTFQDSPNVIIEEIVEEGEPEHQRNLPNQEAALPGCVTMILCSRTSIRSAQSGGSPAWLCHNDSVFKNVRLGRWLVDDFPFCVRVPIPLPAGEPQALRQAMAPSESHPAPSSITPQKVSARRLSPSLTVWCNGKLPLSLPSRHANTVSVVASWGRMVDRDHVRALIVPNVRPPLPEGKATIGRLKRRNKRSTIECPPIRQGKVFHEWVLVTHVVNPSHFYIRRVAENRAGVMLSKKISALCSGERGLFTASDTVETGALLFVRWKEAMWSRATVMEVFQCGLEEPVSQSPVTELSKLRVFYKDYGISKDICPAPDEGVSVVLVLCQYSLSLVSEVVSVVLVLEGVSVVLVLCQYSLSLVSEVVSVVLVLEGVSVVLVLCQYSLSLVSEVVSVVLVLCQYSLSGHEGGSVLDGLNQCVRRVDLALQAEMSRWPAQAIRCSLKDIVPADLVKGWSTESRVEFQQAVGSKVVEMQVFGEEGDALLVDLKNAPMDKSASDMPLSLRDYLVFLELAIPVLPGATPYPLHGPDWSLAPKWNNCAEFWGFYSPMTKPLSSGRRPLQFYPPVYPRAMVELNAVVCHISTPADFYIQLWRMAWKAGRDSVVPNHLVPDRHITMVQCPRMLVSSVQWKEATTLHGCSHAVDNMEFLLLNAKLQELYSQDSQQGGLEVFCPMLEQACAALFEDKVWYRAQIIGEGVTKGIFVLLRGCVGSGLTLGGVRLVEVRYVDFGNKMTIPMSDIRKLKDEFFTLPAMVRGHWEVTYAATRRTTPLRGLAIQCCLADLTPTLSSDSWSEECTKRFRNLAEQKLMSAMATEVVPQQQALPVRLYEVREDSEGGGQTDIAQLLVDEELACFRKGVKEKASEADMAVWDPPFEGQGEQEQEGEATSPEEGSLTDDAQDPQPHLQLPRKLKDMRVRVTHVCSPASFYVQLLQMDSQLKRVYRKLKELYVRSEPQEVEWGADMHCAAYINGVWERGKICSVSSANIAEVTQPASQCLEVLRCDFGNKVKVHVSNLRTLQPQLIGSMVLECSLSDIRPAGGRSTWTATACDFISYYMTGAMAIITIKENTPYRPIPVVLYCSNRAGKDVSIADFLVSEGLALKERRRPLSGQFSLDAAADVGVWFRPVPAEGAEGDALPKRNEGAEREGPSSLPCPDPAAILPPALPHPKPPPPHMNIPPEAVRTRPYIPPDLPHCGLNKMTVTAIGEDGVIYAMTQHAEREGGVSVCVRERDVEKRERAVTSCVQKRQWEQLKDELQQHIKTLPRLKPYSWRSVLGCAVMGSDMLWYRGEVLEVIGGHVKVRYVDQGLVENIPVCHVYPMVLCADIPQLCIPCRLHGIIPGGREKPSRIIPSLWRWSATFGRVRNTVTQVCMAVSLPNTGVHGGVTAIAPPLVGRVTQVCMAVSLPVTQVCTGRESNTGVHGSVAAVAPPLVGRVTQVCMAVSLPVTQVCMMVSLQVGQKWQQDAVALLRELLHTRCVDLQIVELPSDPRGHVTVQVWLDNMPLSRIMVHHQHATFDPEVSQEEHMVMASATELDDWELDTKGLEDPKPMLGVYTYPRLPDRGEHFRVKIKHLRTPNEVFLYPVVEDRSEELEEGETLEEALDSLNSCVESLPLLTDFPIGTEERHLLAWKGPCLAEYSDGKYYRAKLLRFEGLNPVKLLVRHVDFGSDDTVPTQRGNDSDSDRVIVMAWSRIDRVIVTDDGDRVIVMAWSRSDRVIVTDDSDRVIVMAWSRSDRVIVTDDSDRVIVMAWSRSDRVIVTDDSDRVIVMAWSRIDRVIVTDDSDRVIVMAWSRSDRVIVTDDSDRVIVMAWSRSDRVIVTDDSDRVIVMAWSRSDRVIVTDDSDRVIVMAWSRSDRVIVTDDSDRVIVMAWSRSDRVIVTDDSDRVIVMAWSRIDRVIVTDDSDRVIVMAWSRIDRVIVTDDSDRVIVMAWSRSDRVIVTDDSDRVIVMAWSRSDRVIVTDDSDRVIVMAWSRSDRVMVTDDGDRVIVMAWSRSDRVIVTDDSDRVIVMAWSRSDRVIVTELRHIPATLLRFPCKAIKVRVAGFKPPHVSLEKERVSYSPEWSMKAALEMIDLLHANITASVVVRSTVPETAVFLYDEKGALVHLPLVEKGLADLE</sequence>
<dbReference type="PROSITE" id="PS50304">
    <property type="entry name" value="TUDOR"/>
    <property type="match status" value="2"/>
</dbReference>
<comment type="caution">
    <text evidence="8">The sequence shown here is derived from an EMBL/GenBank/DDBJ whole genome shotgun (WGS) entry which is preliminary data.</text>
</comment>
<dbReference type="Gene3D" id="2.30.30.140">
    <property type="match status" value="4"/>
</dbReference>
<evidence type="ECO:0000259" key="7">
    <source>
        <dbReference type="PROSITE" id="PS50304"/>
    </source>
</evidence>
<dbReference type="InterPro" id="IPR047849">
    <property type="entry name" value="RNF17-like_TUDOR_rpt4"/>
</dbReference>
<reference evidence="8" key="1">
    <citation type="thesis" date="2021" institute="BYU ScholarsArchive" country="Provo, UT, USA">
        <title>Applications of and Algorithms for Genome Assembly and Genomic Analyses with an Emphasis on Marine Teleosts.</title>
        <authorList>
            <person name="Pickett B.D."/>
        </authorList>
    </citation>
    <scope>NUCLEOTIDE SEQUENCE</scope>
    <source>
        <strain evidence="8">HI-2016</strain>
    </source>
</reference>
<name>A0A8T2MWL1_9TELE</name>
<feature type="compositionally biased region" description="Polar residues" evidence="5">
    <location>
        <begin position="291"/>
        <end position="318"/>
    </location>
</feature>
<keyword evidence="1" id="KW-0479">Metal-binding</keyword>
<dbReference type="Proteomes" id="UP000824540">
    <property type="component" value="Unassembled WGS sequence"/>
</dbReference>
<protein>
    <recommendedName>
        <fullName evidence="10">RING-type domain-containing protein</fullName>
    </recommendedName>
</protein>